<dbReference type="Proteomes" id="UP001556692">
    <property type="component" value="Unassembled WGS sequence"/>
</dbReference>
<protein>
    <submittedName>
        <fullName evidence="2">TAXI family TRAP transporter solute-binding subunit</fullName>
    </submittedName>
</protein>
<accession>A0ABV3SP44</accession>
<sequence>MLSMTRRFGGAAALLLFATTAPTALQAQDVELPDTLAVTSYDVGAASYNQAVALGTALGNAYGTSLRVLPATSDVARLIPLQQGRVQFGVVGSESFNAVEGTEAFSAPEIGPQPLRMLVGSNSDNCFTLALRGDAGIETIDDVKGKRIAFVVGAPALQSNVAGFLSFGGLSWDDVEKVEVASFGASWEALINDQVDAITTLTTGGLAQQAAASPAGLKWLPLPASNEEGWKRLQAVKPQFSPRKATLGPNISKENPLECAGFPFPVLLTYPDQDPDLVYNLTKAVNEQFDNYVKIEAAMVGWSEDRQDFQWVVPYHEGAIRFWKEKGLWTDEAQAHNDALVKRQELLTQAWEKVADAPEGEKTERWLEERRTALKAADLPTYE</sequence>
<proteinExistence type="predicted"/>
<dbReference type="PANTHER" id="PTHR42941:SF1">
    <property type="entry name" value="SLL1037 PROTEIN"/>
    <property type="match status" value="1"/>
</dbReference>
<dbReference type="EMBL" id="JBDPGJ010000005">
    <property type="protein sequence ID" value="MEX0408484.1"/>
    <property type="molecule type" value="Genomic_DNA"/>
</dbReference>
<dbReference type="SUPFAM" id="SSF53850">
    <property type="entry name" value="Periplasmic binding protein-like II"/>
    <property type="match status" value="1"/>
</dbReference>
<keyword evidence="3" id="KW-1185">Reference proteome</keyword>
<comment type="caution">
    <text evidence="2">The sequence shown here is derived from an EMBL/GenBank/DDBJ whole genome shotgun (WGS) entry which is preliminary data.</text>
</comment>
<evidence type="ECO:0000313" key="2">
    <source>
        <dbReference type="EMBL" id="MEX0408484.1"/>
    </source>
</evidence>
<feature type="signal peptide" evidence="1">
    <location>
        <begin position="1"/>
        <end position="27"/>
    </location>
</feature>
<name>A0ABV3SP44_9HYPH</name>
<dbReference type="Gene3D" id="3.40.190.10">
    <property type="entry name" value="Periplasmic binding protein-like II"/>
    <property type="match status" value="2"/>
</dbReference>
<reference evidence="2 3" key="1">
    <citation type="submission" date="2024-05" db="EMBL/GenBank/DDBJ databases">
        <authorList>
            <person name="Jiang F."/>
        </authorList>
    </citation>
    <scope>NUCLEOTIDE SEQUENCE [LARGE SCALE GENOMIC DNA]</scope>
    <source>
        <strain evidence="2 3">LZ166</strain>
    </source>
</reference>
<dbReference type="Pfam" id="PF16868">
    <property type="entry name" value="NMT1_3"/>
    <property type="match status" value="1"/>
</dbReference>
<dbReference type="InterPro" id="IPR011852">
    <property type="entry name" value="TRAP_TAXI"/>
</dbReference>
<feature type="chain" id="PRO_5047301534" evidence="1">
    <location>
        <begin position="28"/>
        <end position="383"/>
    </location>
</feature>
<keyword evidence="1" id="KW-0732">Signal</keyword>
<dbReference type="PANTHER" id="PTHR42941">
    <property type="entry name" value="SLL1037 PROTEIN"/>
    <property type="match status" value="1"/>
</dbReference>
<evidence type="ECO:0000313" key="3">
    <source>
        <dbReference type="Proteomes" id="UP001556692"/>
    </source>
</evidence>
<evidence type="ECO:0000256" key="1">
    <source>
        <dbReference type="SAM" id="SignalP"/>
    </source>
</evidence>
<organism evidence="2 3">
    <name type="scientific">Aquibium pacificus</name>
    <dbReference type="NCBI Taxonomy" id="3153579"/>
    <lineage>
        <taxon>Bacteria</taxon>
        <taxon>Pseudomonadati</taxon>
        <taxon>Pseudomonadota</taxon>
        <taxon>Alphaproteobacteria</taxon>
        <taxon>Hyphomicrobiales</taxon>
        <taxon>Phyllobacteriaceae</taxon>
        <taxon>Aquibium</taxon>
    </lineage>
</organism>
<dbReference type="NCBIfam" id="TIGR02122">
    <property type="entry name" value="TRAP_TAXI"/>
    <property type="match status" value="1"/>
</dbReference>
<gene>
    <name evidence="2" type="ORF">ABGN05_22750</name>
</gene>